<comment type="caution">
    <text evidence="7">The sequence shown here is derived from an EMBL/GenBank/DDBJ whole genome shotgun (WGS) entry which is preliminary data.</text>
</comment>
<keyword evidence="4 5" id="KW-0472">Membrane</keyword>
<comment type="subcellular location">
    <subcellularLocation>
        <location evidence="1">Membrane</location>
        <topology evidence="1">Multi-pass membrane protein</topology>
    </subcellularLocation>
</comment>
<name>A0ABD5UAA7_9EURY</name>
<dbReference type="SUPFAM" id="SSF103473">
    <property type="entry name" value="MFS general substrate transporter"/>
    <property type="match status" value="1"/>
</dbReference>
<dbReference type="InterPro" id="IPR005829">
    <property type="entry name" value="Sugar_transporter_CS"/>
</dbReference>
<reference evidence="7 8" key="1">
    <citation type="journal article" date="2019" name="Int. J. Syst. Evol. Microbiol.">
        <title>The Global Catalogue of Microorganisms (GCM) 10K type strain sequencing project: providing services to taxonomists for standard genome sequencing and annotation.</title>
        <authorList>
            <consortium name="The Broad Institute Genomics Platform"/>
            <consortium name="The Broad Institute Genome Sequencing Center for Infectious Disease"/>
            <person name="Wu L."/>
            <person name="Ma J."/>
        </authorList>
    </citation>
    <scope>NUCLEOTIDE SEQUENCE [LARGE SCALE GENOMIC DNA]</scope>
    <source>
        <strain evidence="7 8">PSRA2</strain>
    </source>
</reference>
<feature type="transmembrane region" description="Helical" evidence="5">
    <location>
        <begin position="338"/>
        <end position="358"/>
    </location>
</feature>
<feature type="domain" description="Major facilitator superfamily (MFS) profile" evidence="6">
    <location>
        <begin position="214"/>
        <end position="408"/>
    </location>
</feature>
<proteinExistence type="predicted"/>
<feature type="transmembrane region" description="Helical" evidence="5">
    <location>
        <begin position="252"/>
        <end position="268"/>
    </location>
</feature>
<dbReference type="Proteomes" id="UP001596406">
    <property type="component" value="Unassembled WGS sequence"/>
</dbReference>
<feature type="transmembrane region" description="Helical" evidence="5">
    <location>
        <begin position="280"/>
        <end position="299"/>
    </location>
</feature>
<keyword evidence="3 5" id="KW-1133">Transmembrane helix</keyword>
<feature type="transmembrane region" description="Helical" evidence="5">
    <location>
        <begin position="364"/>
        <end position="386"/>
    </location>
</feature>
<evidence type="ECO:0000256" key="1">
    <source>
        <dbReference type="ARBA" id="ARBA00004141"/>
    </source>
</evidence>
<dbReference type="InterPro" id="IPR020846">
    <property type="entry name" value="MFS_dom"/>
</dbReference>
<dbReference type="PANTHER" id="PTHR23521">
    <property type="entry name" value="TRANSPORTER MFS SUPERFAMILY"/>
    <property type="match status" value="1"/>
</dbReference>
<evidence type="ECO:0000256" key="2">
    <source>
        <dbReference type="ARBA" id="ARBA00022692"/>
    </source>
</evidence>
<sequence length="408" mass="41317">MTVRRARTTLAATVFAVLFAQVLLYPGITDLVALWTGTPAAENLAATGLDAGRWFLAAEFVGFVLVAGLWGALSDALGRRVALITAGALGGAVGYAALAGLALAEAPFEVVLVVRFLQGALTIGAFSLAMTMLMDLSGGHGRNMGAAGIAIGLGTALGAPVGGQLSDADPLAPVVAASVLLVVPGLLVLTVPDRAPRGREGALAALSRLRDRPALSLPYAFGFIDRLTAGFFALVGTVYFRSAFGLDAGETGLLLGAFFAPFALLQYPMGIVSDRIGRRIPIALGSTLYGVVVVSVAFAPTVPLVALLLVLTGVTGAFMSPATMALVSDLAADEERGVAMGGYNIVGSFGFLVGIVGGGALASAFGFTVAFVVVGLSEICLAALAVPALSRVEATRVALFESGESESV</sequence>
<organism evidence="7 8">
    <name type="scientific">Halomarina ordinaria</name>
    <dbReference type="NCBI Taxonomy" id="3033939"/>
    <lineage>
        <taxon>Archaea</taxon>
        <taxon>Methanobacteriati</taxon>
        <taxon>Methanobacteriota</taxon>
        <taxon>Stenosarchaea group</taxon>
        <taxon>Halobacteria</taxon>
        <taxon>Halobacteriales</taxon>
        <taxon>Natronomonadaceae</taxon>
        <taxon>Halomarina</taxon>
    </lineage>
</organism>
<accession>A0ABD5UAA7</accession>
<feature type="transmembrane region" description="Helical" evidence="5">
    <location>
        <begin position="54"/>
        <end position="74"/>
    </location>
</feature>
<evidence type="ECO:0000313" key="7">
    <source>
        <dbReference type="EMBL" id="MFC6837454.1"/>
    </source>
</evidence>
<feature type="transmembrane region" description="Helical" evidence="5">
    <location>
        <begin position="145"/>
        <end position="165"/>
    </location>
</feature>
<feature type="transmembrane region" description="Helical" evidence="5">
    <location>
        <begin position="305"/>
        <end position="326"/>
    </location>
</feature>
<protein>
    <submittedName>
        <fullName evidence="7">MFS transporter</fullName>
    </submittedName>
</protein>
<dbReference type="RefSeq" id="WP_304449119.1">
    <property type="nucleotide sequence ID" value="NZ_JARRAH010000001.1"/>
</dbReference>
<dbReference type="AlphaFoldDB" id="A0ABD5UAA7"/>
<dbReference type="InterPro" id="IPR036259">
    <property type="entry name" value="MFS_trans_sf"/>
</dbReference>
<dbReference type="PANTHER" id="PTHR23521:SF2">
    <property type="entry name" value="TRANSPORTER MFS SUPERFAMILY"/>
    <property type="match status" value="1"/>
</dbReference>
<dbReference type="PROSITE" id="PS00216">
    <property type="entry name" value="SUGAR_TRANSPORT_1"/>
    <property type="match status" value="1"/>
</dbReference>
<keyword evidence="8" id="KW-1185">Reference proteome</keyword>
<feature type="transmembrane region" description="Helical" evidence="5">
    <location>
        <begin position="171"/>
        <end position="191"/>
    </location>
</feature>
<keyword evidence="2 5" id="KW-0812">Transmembrane</keyword>
<feature type="transmembrane region" description="Helical" evidence="5">
    <location>
        <begin position="81"/>
        <end position="104"/>
    </location>
</feature>
<dbReference type="InterPro" id="IPR011701">
    <property type="entry name" value="MFS"/>
</dbReference>
<dbReference type="Pfam" id="PF07690">
    <property type="entry name" value="MFS_1"/>
    <property type="match status" value="1"/>
</dbReference>
<evidence type="ECO:0000313" key="8">
    <source>
        <dbReference type="Proteomes" id="UP001596406"/>
    </source>
</evidence>
<evidence type="ECO:0000259" key="6">
    <source>
        <dbReference type="PROSITE" id="PS50850"/>
    </source>
</evidence>
<dbReference type="Gene3D" id="1.20.1250.20">
    <property type="entry name" value="MFS general substrate transporter like domains"/>
    <property type="match status" value="2"/>
</dbReference>
<gene>
    <name evidence="7" type="ORF">ACFQHK_13145</name>
</gene>
<evidence type="ECO:0000256" key="4">
    <source>
        <dbReference type="ARBA" id="ARBA00023136"/>
    </source>
</evidence>
<feature type="transmembrane region" description="Helical" evidence="5">
    <location>
        <begin position="110"/>
        <end position="133"/>
    </location>
</feature>
<dbReference type="GO" id="GO:0016020">
    <property type="term" value="C:membrane"/>
    <property type="evidence" value="ECO:0007669"/>
    <property type="project" value="UniProtKB-SubCell"/>
</dbReference>
<evidence type="ECO:0000256" key="5">
    <source>
        <dbReference type="SAM" id="Phobius"/>
    </source>
</evidence>
<dbReference type="EMBL" id="JBHSXM010000001">
    <property type="protein sequence ID" value="MFC6837454.1"/>
    <property type="molecule type" value="Genomic_DNA"/>
</dbReference>
<evidence type="ECO:0000256" key="3">
    <source>
        <dbReference type="ARBA" id="ARBA00022989"/>
    </source>
</evidence>
<feature type="transmembrane region" description="Helical" evidence="5">
    <location>
        <begin position="217"/>
        <end position="240"/>
    </location>
</feature>
<dbReference type="PROSITE" id="PS50850">
    <property type="entry name" value="MFS"/>
    <property type="match status" value="1"/>
</dbReference>